<proteinExistence type="predicted"/>
<feature type="transmembrane region" description="Helical" evidence="1">
    <location>
        <begin position="78"/>
        <end position="96"/>
    </location>
</feature>
<sequence>MSLLLLLTLSPTLNRQYEIIALMAVLLTLMAYIYTLLSALVVMEKEGLRTTYGRRTTLLSVLGVAYCFWAVIGAGETVLFYGGIALLSSAVVYAAMRRWHIREGISITPE</sequence>
<dbReference type="Gene3D" id="1.20.1740.10">
    <property type="entry name" value="Amino acid/polyamine transporter I"/>
    <property type="match status" value="1"/>
</dbReference>
<name>A0AAV4FVS0_9GAST</name>
<keyword evidence="1" id="KW-1133">Transmembrane helix</keyword>
<comment type="caution">
    <text evidence="2">The sequence shown here is derived from an EMBL/GenBank/DDBJ whole genome shotgun (WGS) entry which is preliminary data.</text>
</comment>
<keyword evidence="3" id="KW-1185">Reference proteome</keyword>
<feature type="transmembrane region" description="Helical" evidence="1">
    <location>
        <begin position="55"/>
        <end position="72"/>
    </location>
</feature>
<dbReference type="EMBL" id="BMAT01000970">
    <property type="protein sequence ID" value="GFR77413.1"/>
    <property type="molecule type" value="Genomic_DNA"/>
</dbReference>
<dbReference type="Proteomes" id="UP000762676">
    <property type="component" value="Unassembled WGS sequence"/>
</dbReference>
<keyword evidence="1" id="KW-0812">Transmembrane</keyword>
<evidence type="ECO:0000256" key="1">
    <source>
        <dbReference type="SAM" id="Phobius"/>
    </source>
</evidence>
<organism evidence="2 3">
    <name type="scientific">Elysia marginata</name>
    <dbReference type="NCBI Taxonomy" id="1093978"/>
    <lineage>
        <taxon>Eukaryota</taxon>
        <taxon>Metazoa</taxon>
        <taxon>Spiralia</taxon>
        <taxon>Lophotrochozoa</taxon>
        <taxon>Mollusca</taxon>
        <taxon>Gastropoda</taxon>
        <taxon>Heterobranchia</taxon>
        <taxon>Euthyneura</taxon>
        <taxon>Panpulmonata</taxon>
        <taxon>Sacoglossa</taxon>
        <taxon>Placobranchoidea</taxon>
        <taxon>Plakobranchidae</taxon>
        <taxon>Elysia</taxon>
    </lineage>
</organism>
<keyword evidence="1" id="KW-0472">Membrane</keyword>
<gene>
    <name evidence="2" type="ORF">ElyMa_000508000</name>
</gene>
<dbReference type="AlphaFoldDB" id="A0AAV4FVS0"/>
<evidence type="ECO:0000313" key="3">
    <source>
        <dbReference type="Proteomes" id="UP000762676"/>
    </source>
</evidence>
<protein>
    <submittedName>
        <fullName evidence="2">Antiporter</fullName>
    </submittedName>
</protein>
<evidence type="ECO:0000313" key="2">
    <source>
        <dbReference type="EMBL" id="GFR77413.1"/>
    </source>
</evidence>
<accession>A0AAV4FVS0</accession>
<feature type="transmembrane region" description="Helical" evidence="1">
    <location>
        <begin position="20"/>
        <end position="43"/>
    </location>
</feature>
<reference evidence="2 3" key="1">
    <citation type="journal article" date="2021" name="Elife">
        <title>Chloroplast acquisition without the gene transfer in kleptoplastic sea slugs, Plakobranchus ocellatus.</title>
        <authorList>
            <person name="Maeda T."/>
            <person name="Takahashi S."/>
            <person name="Yoshida T."/>
            <person name="Shimamura S."/>
            <person name="Takaki Y."/>
            <person name="Nagai Y."/>
            <person name="Toyoda A."/>
            <person name="Suzuki Y."/>
            <person name="Arimoto A."/>
            <person name="Ishii H."/>
            <person name="Satoh N."/>
            <person name="Nishiyama T."/>
            <person name="Hasebe M."/>
            <person name="Maruyama T."/>
            <person name="Minagawa J."/>
            <person name="Obokata J."/>
            <person name="Shigenobu S."/>
        </authorList>
    </citation>
    <scope>NUCLEOTIDE SEQUENCE [LARGE SCALE GENOMIC DNA]</scope>
</reference>